<dbReference type="OrthoDB" id="5936191at2"/>
<dbReference type="Gene3D" id="3.90.226.10">
    <property type="entry name" value="2-enoyl-CoA Hydratase, Chain A, domain 1"/>
    <property type="match status" value="1"/>
</dbReference>
<feature type="transmembrane region" description="Helical" evidence="1">
    <location>
        <begin position="21"/>
        <end position="47"/>
    </location>
</feature>
<evidence type="ECO:0000313" key="2">
    <source>
        <dbReference type="EMBL" id="SKA37748.1"/>
    </source>
</evidence>
<keyword evidence="1" id="KW-1133">Transmembrane helix</keyword>
<dbReference type="RefSeq" id="WP_085937689.1">
    <property type="nucleotide sequence ID" value="NZ_FUWJ01000015.1"/>
</dbReference>
<reference evidence="3" key="1">
    <citation type="submission" date="2017-02" db="EMBL/GenBank/DDBJ databases">
        <authorList>
            <person name="Varghese N."/>
            <person name="Submissions S."/>
        </authorList>
    </citation>
    <scope>NUCLEOTIDE SEQUENCE [LARGE SCALE GENOMIC DNA]</scope>
    <source>
        <strain evidence="3">ATCC 27094</strain>
    </source>
</reference>
<dbReference type="AlphaFoldDB" id="A0A1T4TC57"/>
<keyword evidence="3" id="KW-1185">Reference proteome</keyword>
<keyword evidence="1" id="KW-0812">Transmembrane</keyword>
<proteinExistence type="predicted"/>
<dbReference type="Proteomes" id="UP000190092">
    <property type="component" value="Unassembled WGS sequence"/>
</dbReference>
<dbReference type="SUPFAM" id="SSF52096">
    <property type="entry name" value="ClpP/crotonase"/>
    <property type="match status" value="1"/>
</dbReference>
<dbReference type="EMBL" id="FUWJ01000015">
    <property type="protein sequence ID" value="SKA37748.1"/>
    <property type="molecule type" value="Genomic_DNA"/>
</dbReference>
<gene>
    <name evidence="2" type="ORF">SAMN02745126_05950</name>
</gene>
<protein>
    <recommendedName>
        <fullName evidence="4">Clp protease</fullName>
    </recommendedName>
</protein>
<keyword evidence="1" id="KW-0472">Membrane</keyword>
<organism evidence="2 3">
    <name type="scientific">Enhydrobacter aerosaccus</name>
    <dbReference type="NCBI Taxonomy" id="225324"/>
    <lineage>
        <taxon>Bacteria</taxon>
        <taxon>Pseudomonadati</taxon>
        <taxon>Pseudomonadota</taxon>
        <taxon>Alphaproteobacteria</taxon>
        <taxon>Hyphomicrobiales</taxon>
        <taxon>Enhydrobacter</taxon>
    </lineage>
</organism>
<evidence type="ECO:0000313" key="3">
    <source>
        <dbReference type="Proteomes" id="UP000190092"/>
    </source>
</evidence>
<dbReference type="STRING" id="225324.SAMN02745126_05950"/>
<evidence type="ECO:0008006" key="4">
    <source>
        <dbReference type="Google" id="ProtNLM"/>
    </source>
</evidence>
<dbReference type="InterPro" id="IPR029045">
    <property type="entry name" value="ClpP/crotonase-like_dom_sf"/>
</dbReference>
<accession>A0A1T4TC57</accession>
<feature type="transmembrane region" description="Helical" evidence="1">
    <location>
        <begin position="98"/>
        <end position="121"/>
    </location>
</feature>
<evidence type="ECO:0000256" key="1">
    <source>
        <dbReference type="SAM" id="Phobius"/>
    </source>
</evidence>
<name>A0A1T4TC57_9HYPH</name>
<sequence>MAALPDTSPFLFIRRFVRGEYSLAVSYCTVGLIVYLTIGVLLAGVSFLMHRQAFNPYEVVGALIAIWSAIIIGQLFQSIGVWRSASRHRRVAIAAGRVGLWGMVAQAVIILSGIGIGYAFVKQGMPQLVESWRMAFEGDPDIPAYAIRIMRDGTEAEITGGFKYGLSHDAAKIFATAPNLRIVHLNSGGGRLGEAIELAKLIRARGLATYTSASCASACTIAFVAGRERYLKSGARIGFHRAIFAGVERTNEMRGLLRAANVEYTFIERAMAQPAYSIWYPTEQELRAANVVVTSVDPYRYAASGLGAKPTLADFKSALRRGPLFAALEATDRQGFEDSAELYQRRYFEGMPDGRIADEIRLKKIGPVVRMKLVTAPDELLIDYARLMADQFAALDERDADACFDFATRSGSNAAALLPAELRQREEELSIRVLEARTSREPPTAAELNAATLSLSQAMIDRYGAEKVRLLIDPARVLPAEHALFCALSAAMFRTIADLPPAEAGTEMSSIFSAMAKTTSGK</sequence>
<feature type="transmembrane region" description="Helical" evidence="1">
    <location>
        <begin position="59"/>
        <end position="77"/>
    </location>
</feature>